<protein>
    <recommendedName>
        <fullName evidence="4">PPE family domain-containing protein</fullName>
    </recommendedName>
</protein>
<feature type="compositionally biased region" description="Pro residues" evidence="1">
    <location>
        <begin position="252"/>
        <end position="263"/>
    </location>
</feature>
<dbReference type="RefSeq" id="WP_094862429.1">
    <property type="nucleotide sequence ID" value="NZ_NKYE01000005.1"/>
</dbReference>
<dbReference type="Proteomes" id="UP000242444">
    <property type="component" value="Unassembled WGS sequence"/>
</dbReference>
<sequence length="457" mass="44343">MSMTGQQIYENFAGAPGPDALNGSRVELNKVMSEYHEIADQIVQLAGSMEEHWQGEAGGGARRAAGPLAVHHARAGEEMRFADGLIGDQIGEFDRTKGTVQPVPPAPEAPSGFRDVITLGAASSNYEDQVATSNRAAQANVDAMNRWAETSTRNGQMPSDYGTINPGEFAVTMDSGANAVGPVDQPGAGEPRSSGPAPDAGRPGPNAVPAPGGNGDPNAWPGGGENRPPARGDTAPSQTMPSQSAPSHSAPTPTPGPYPPGYQPPGTGQGGGGAQPGPPVGGYPPGRGPDGSAPYSRGGLPGRAGGLPGGANGNSGGAGGRVPGGGPGGTGGFRGGSFGPGAGTVANPGTGAGPGSGGNAGAGQGLGAGRGTGAGMPGGVPGQGPAAGAGAGRAGGAGGAPMGAAGGAGRGRGADEDEHQRKYVLDDDEAFQLTDEPGQKVIDPRTGMPTAPPVIGR</sequence>
<feature type="compositionally biased region" description="Basic and acidic residues" evidence="1">
    <location>
        <begin position="412"/>
        <end position="425"/>
    </location>
</feature>
<dbReference type="Gene3D" id="1.20.1260.20">
    <property type="entry name" value="PPE superfamily"/>
    <property type="match status" value="1"/>
</dbReference>
<accession>A0A263D4U1</accession>
<feature type="compositionally biased region" description="Gly residues" evidence="1">
    <location>
        <begin position="299"/>
        <end position="342"/>
    </location>
</feature>
<comment type="caution">
    <text evidence="2">The sequence shown here is derived from an EMBL/GenBank/DDBJ whole genome shotgun (WGS) entry which is preliminary data.</text>
</comment>
<keyword evidence="3" id="KW-1185">Reference proteome</keyword>
<feature type="compositionally biased region" description="Gly residues" evidence="1">
    <location>
        <begin position="350"/>
        <end position="411"/>
    </location>
</feature>
<proteinExistence type="predicted"/>
<reference evidence="2 3" key="1">
    <citation type="submission" date="2017-07" db="EMBL/GenBank/DDBJ databases">
        <title>Amycolatopsis antarcticus sp. nov., isolated from the surface of an Antarcticus brown macroalga.</title>
        <authorList>
            <person name="Wang J."/>
            <person name="Leiva S."/>
            <person name="Huang J."/>
            <person name="Huang Y."/>
        </authorList>
    </citation>
    <scope>NUCLEOTIDE SEQUENCE [LARGE SCALE GENOMIC DNA]</scope>
    <source>
        <strain evidence="2 3">AU-G6</strain>
    </source>
</reference>
<evidence type="ECO:0000313" key="3">
    <source>
        <dbReference type="Proteomes" id="UP000242444"/>
    </source>
</evidence>
<evidence type="ECO:0000256" key="1">
    <source>
        <dbReference type="SAM" id="MobiDB-lite"/>
    </source>
</evidence>
<feature type="compositionally biased region" description="Low complexity" evidence="1">
    <location>
        <begin position="241"/>
        <end position="251"/>
    </location>
</feature>
<organism evidence="2 3">
    <name type="scientific">Amycolatopsis antarctica</name>
    <dbReference type="NCBI Taxonomy" id="1854586"/>
    <lineage>
        <taxon>Bacteria</taxon>
        <taxon>Bacillati</taxon>
        <taxon>Actinomycetota</taxon>
        <taxon>Actinomycetes</taxon>
        <taxon>Pseudonocardiales</taxon>
        <taxon>Pseudonocardiaceae</taxon>
        <taxon>Amycolatopsis</taxon>
    </lineage>
</organism>
<gene>
    <name evidence="2" type="ORF">CFN78_10080</name>
</gene>
<dbReference type="InParanoid" id="A0A263D4U1"/>
<dbReference type="OrthoDB" id="3602820at2"/>
<name>A0A263D4U1_9PSEU</name>
<dbReference type="InterPro" id="IPR038332">
    <property type="entry name" value="PPE_sf"/>
</dbReference>
<dbReference type="EMBL" id="NKYE01000005">
    <property type="protein sequence ID" value="OZM73209.1"/>
    <property type="molecule type" value="Genomic_DNA"/>
</dbReference>
<feature type="compositionally biased region" description="Low complexity" evidence="1">
    <location>
        <begin position="200"/>
        <end position="220"/>
    </location>
</feature>
<evidence type="ECO:0008006" key="4">
    <source>
        <dbReference type="Google" id="ProtNLM"/>
    </source>
</evidence>
<evidence type="ECO:0000313" key="2">
    <source>
        <dbReference type="EMBL" id="OZM73209.1"/>
    </source>
</evidence>
<feature type="region of interest" description="Disordered" evidence="1">
    <location>
        <begin position="149"/>
        <end position="457"/>
    </location>
</feature>
<dbReference type="AlphaFoldDB" id="A0A263D4U1"/>